<accession>A0A497JHB3</accession>
<dbReference type="AlphaFoldDB" id="A0A497JHB3"/>
<proteinExistence type="predicted"/>
<evidence type="ECO:0000313" key="2">
    <source>
        <dbReference type="Proteomes" id="UP000278031"/>
    </source>
</evidence>
<comment type="caution">
    <text evidence="1">The sequence shown here is derived from an EMBL/GenBank/DDBJ whole genome shotgun (WGS) entry which is preliminary data.</text>
</comment>
<feature type="non-terminal residue" evidence="1">
    <location>
        <position position="1"/>
    </location>
</feature>
<organism evidence="1 2">
    <name type="scientific">Candidatus Iainarchaeum sp</name>
    <dbReference type="NCBI Taxonomy" id="3101447"/>
    <lineage>
        <taxon>Archaea</taxon>
        <taxon>Candidatus Iainarchaeota</taxon>
        <taxon>Candidatus Iainarchaeia</taxon>
        <taxon>Candidatus Iainarchaeales</taxon>
        <taxon>Candidatus Iainarchaeaceae</taxon>
        <taxon>Candidatus Iainarchaeum</taxon>
    </lineage>
</organism>
<dbReference type="EMBL" id="QMWP01000111">
    <property type="protein sequence ID" value="RLG69752.1"/>
    <property type="molecule type" value="Genomic_DNA"/>
</dbReference>
<dbReference type="Proteomes" id="UP000278031">
    <property type="component" value="Unassembled WGS sequence"/>
</dbReference>
<reference evidence="1 2" key="1">
    <citation type="submission" date="2018-06" db="EMBL/GenBank/DDBJ databases">
        <title>Extensive metabolic versatility and redundancy in microbially diverse, dynamic hydrothermal sediments.</title>
        <authorList>
            <person name="Dombrowski N."/>
            <person name="Teske A."/>
            <person name="Baker B.J."/>
        </authorList>
    </citation>
    <scope>NUCLEOTIDE SEQUENCE [LARGE SCALE GENOMIC DNA]</scope>
    <source>
        <strain evidence="1">B51_G17</strain>
    </source>
</reference>
<protein>
    <submittedName>
        <fullName evidence="1">Uncharacterized protein</fullName>
    </submittedName>
</protein>
<feature type="non-terminal residue" evidence="1">
    <location>
        <position position="927"/>
    </location>
</feature>
<gene>
    <name evidence="1" type="ORF">DRO04_02925</name>
</gene>
<evidence type="ECO:0000313" key="1">
    <source>
        <dbReference type="EMBL" id="RLG69752.1"/>
    </source>
</evidence>
<sequence length="927" mass="103958">ILTMLVVPALAQLAYVAVPTENSTTSNPYQSVVFTFLNPSEVDPSTIQLWINGTMYTVSDPQVTWAPANLYFEPSAPFAEGEVTCSLGVALDWSGDTLEGLPVVSHFYVDLTGPQVIESGLEGIETDTFPIVIGPGSFPDTVEPGDTIVGYWYVVDNYSDMDPLTIAVEVNGDTFTYPSPELEWENDVVISVDTLIDTLVDSTGTDTTYDTTYVEHTADRIRFFLTTWSAMDTIWMRLVRIDDTPDYGPSNALQDNPINGFYFYLDYAGPTATLVSPRPVIGRPLRTSCSDLSFVFDLQDPNGIDPSSITVQFRGAVLDLDSPLLTSTPIWDYASTYWHIFVPDTFFRVIWPDRDFYWRSVCVIEAFYVDTIVVDSTRSIVDTIFFVRPLTDVDGWWKDYETVINNRDRTIATSAEISESLYTSTTFDRYAHIRLAVVWDTTTGLNFDEFFGVLGSEYYHYRNYDTVGCAHGDEDMTDDSIEVDFVSLHPENITYLYDTVVATYDEIADVARHIYCEYGWGYYSGTFDYLWEYPSPLHPILATTTGLARVGEEVVLTPNPPIYEGETLHVELLTAADVFGNPVEDHDVVWDITADRSAPYFVSHTPEHNAFVYDTLQPITITLGDEYGVINPFTIRVRIDYSGGTYTIDSLPFPLPIDGPYDWSWDYATGTGVFTFYPERAGIHWAQNDTVRVTFFDIQDSIDICEPNHYAYEYDPVTWTFFVVGGPYVQSVTPANGTYTACPDQKVTFTIYDPDGIDPTSVEFMFEGKVYTTSTVETSYVYHWMYTGDDSVLMSIDTIPYFPLRHLGGGYFEFTPPAGTYYDGRQIDCSILQATDIYGNPLLYIGDYSWHFFVDFTGPVYYDPQPAPGTYASGSHLVVSIAIDDSISGEIATEYVALSVGGVHYSPVTDPTCTWDGDRLTLDLGAA</sequence>
<name>A0A497JHB3_9ARCH</name>